<feature type="compositionally biased region" description="Basic and acidic residues" evidence="1">
    <location>
        <begin position="197"/>
        <end position="208"/>
    </location>
</feature>
<name>A0A444YMH7_ARAHY</name>
<comment type="caution">
    <text evidence="2">The sequence shown here is derived from an EMBL/GenBank/DDBJ whole genome shotgun (WGS) entry which is preliminary data.</text>
</comment>
<dbReference type="EMBL" id="SDMP01000016">
    <property type="protein sequence ID" value="RYR03166.1"/>
    <property type="molecule type" value="Genomic_DNA"/>
</dbReference>
<protein>
    <submittedName>
        <fullName evidence="2">Uncharacterized protein</fullName>
    </submittedName>
</protein>
<dbReference type="Proteomes" id="UP000289738">
    <property type="component" value="Chromosome B06"/>
</dbReference>
<gene>
    <name evidence="2" type="ORF">Ahy_B06g082002</name>
</gene>
<accession>A0A444YMH7</accession>
<sequence>MGANSDVLERLNFCIPATVLNNLVLILYPFDHRTMKNGWLRQVTWVTLELLQHNRELQPVGQAAGLLSGFLGNLGANFQQLPICETSWKTMNKAIKEHKFDQIKEKYRKNAINHSKQCYTHNGGSKTMARKRHEEEAIAHIEGQDASSKELSQNDSLAQQLDSGVQIEEYQKEIAKLKVEEVELKVEATEEKAKRQMMKAEEAEEKAKRQTKGNSLRYLI</sequence>
<proteinExistence type="predicted"/>
<evidence type="ECO:0000256" key="1">
    <source>
        <dbReference type="SAM" id="MobiDB-lite"/>
    </source>
</evidence>
<keyword evidence="3" id="KW-1185">Reference proteome</keyword>
<evidence type="ECO:0000313" key="3">
    <source>
        <dbReference type="Proteomes" id="UP000289738"/>
    </source>
</evidence>
<feature type="region of interest" description="Disordered" evidence="1">
    <location>
        <begin position="197"/>
        <end position="220"/>
    </location>
</feature>
<reference evidence="2 3" key="1">
    <citation type="submission" date="2019-01" db="EMBL/GenBank/DDBJ databases">
        <title>Sequencing of cultivated peanut Arachis hypogaea provides insights into genome evolution and oil improvement.</title>
        <authorList>
            <person name="Chen X."/>
        </authorList>
    </citation>
    <scope>NUCLEOTIDE SEQUENCE [LARGE SCALE GENOMIC DNA]</scope>
    <source>
        <strain evidence="3">cv. Fuhuasheng</strain>
        <tissue evidence="2">Leaves</tissue>
    </source>
</reference>
<dbReference type="AlphaFoldDB" id="A0A444YMH7"/>
<evidence type="ECO:0000313" key="2">
    <source>
        <dbReference type="EMBL" id="RYR03166.1"/>
    </source>
</evidence>
<organism evidence="2 3">
    <name type="scientific">Arachis hypogaea</name>
    <name type="common">Peanut</name>
    <dbReference type="NCBI Taxonomy" id="3818"/>
    <lineage>
        <taxon>Eukaryota</taxon>
        <taxon>Viridiplantae</taxon>
        <taxon>Streptophyta</taxon>
        <taxon>Embryophyta</taxon>
        <taxon>Tracheophyta</taxon>
        <taxon>Spermatophyta</taxon>
        <taxon>Magnoliopsida</taxon>
        <taxon>eudicotyledons</taxon>
        <taxon>Gunneridae</taxon>
        <taxon>Pentapetalae</taxon>
        <taxon>rosids</taxon>
        <taxon>fabids</taxon>
        <taxon>Fabales</taxon>
        <taxon>Fabaceae</taxon>
        <taxon>Papilionoideae</taxon>
        <taxon>50 kb inversion clade</taxon>
        <taxon>dalbergioids sensu lato</taxon>
        <taxon>Dalbergieae</taxon>
        <taxon>Pterocarpus clade</taxon>
        <taxon>Arachis</taxon>
    </lineage>
</organism>